<dbReference type="SUPFAM" id="SSF109910">
    <property type="entry name" value="YgfY-like"/>
    <property type="match status" value="1"/>
</dbReference>
<evidence type="ECO:0000256" key="3">
    <source>
        <dbReference type="ARBA" id="ARBA00023186"/>
    </source>
</evidence>
<dbReference type="InterPro" id="IPR005631">
    <property type="entry name" value="SDH"/>
</dbReference>
<dbReference type="InterPro" id="IPR036714">
    <property type="entry name" value="SDH_sf"/>
</dbReference>
<keyword evidence="5" id="KW-1185">Reference proteome</keyword>
<organism evidence="4 5">
    <name type="scientific">Rhizobium aquaticum</name>
    <dbReference type="NCBI Taxonomy" id="1549636"/>
    <lineage>
        <taxon>Bacteria</taxon>
        <taxon>Pseudomonadati</taxon>
        <taxon>Pseudomonadota</taxon>
        <taxon>Alphaproteobacteria</taxon>
        <taxon>Hyphomicrobiales</taxon>
        <taxon>Rhizobiaceae</taxon>
        <taxon>Rhizobium/Agrobacterium group</taxon>
        <taxon>Rhizobium</taxon>
    </lineage>
</organism>
<proteinExistence type="inferred from homology"/>
<evidence type="ECO:0000256" key="1">
    <source>
        <dbReference type="ARBA" id="ARBA00008571"/>
    </source>
</evidence>
<dbReference type="RefSeq" id="WP_354555219.1">
    <property type="nucleotide sequence ID" value="NZ_JBEPMB010000001.1"/>
</dbReference>
<evidence type="ECO:0000256" key="2">
    <source>
        <dbReference type="ARBA" id="ARBA00019418"/>
    </source>
</evidence>
<dbReference type="PANTHER" id="PTHR12469:SF2">
    <property type="entry name" value="SUCCINATE DEHYDROGENASE ASSEMBLY FACTOR 2, MITOCHONDRIAL"/>
    <property type="match status" value="1"/>
</dbReference>
<dbReference type="Pfam" id="PF03937">
    <property type="entry name" value="Sdh5"/>
    <property type="match status" value="1"/>
</dbReference>
<dbReference type="PANTHER" id="PTHR12469">
    <property type="entry name" value="PROTEIN EMI5 HOMOLOG, MITOCHONDRIAL"/>
    <property type="match status" value="1"/>
</dbReference>
<evidence type="ECO:0000313" key="4">
    <source>
        <dbReference type="EMBL" id="MET3612664.1"/>
    </source>
</evidence>
<dbReference type="EMBL" id="JBEPMB010000001">
    <property type="protein sequence ID" value="MET3612664.1"/>
    <property type="molecule type" value="Genomic_DNA"/>
</dbReference>
<reference evidence="4 5" key="1">
    <citation type="submission" date="2024-06" db="EMBL/GenBank/DDBJ databases">
        <title>Genomic Encyclopedia of Type Strains, Phase IV (KMG-IV): sequencing the most valuable type-strain genomes for metagenomic binning, comparative biology and taxonomic classification.</title>
        <authorList>
            <person name="Goeker M."/>
        </authorList>
    </citation>
    <scope>NUCLEOTIDE SEQUENCE [LARGE SCALE GENOMIC DNA]</scope>
    <source>
        <strain evidence="4 5">DSM 29780</strain>
    </source>
</reference>
<sequence>MTGTTRSSADISPRRKRILFRAWHRGIREMDLILGQFADDEIATLSDEELDELERIMAEEDADLVKYITGEKPVPEVYQTPLFERIASYRPDFDPILKPQS</sequence>
<dbReference type="Gene3D" id="1.10.150.250">
    <property type="entry name" value="Flavinator of succinate dehydrogenase"/>
    <property type="match status" value="1"/>
</dbReference>
<protein>
    <recommendedName>
        <fullName evidence="2">FAD assembly factor SdhE</fullName>
    </recommendedName>
</protein>
<evidence type="ECO:0000313" key="5">
    <source>
        <dbReference type="Proteomes" id="UP001549047"/>
    </source>
</evidence>
<gene>
    <name evidence="4" type="ORF">ABID16_000969</name>
</gene>
<comment type="caution">
    <text evidence="4">The sequence shown here is derived from an EMBL/GenBank/DDBJ whole genome shotgun (WGS) entry which is preliminary data.</text>
</comment>
<keyword evidence="3" id="KW-0143">Chaperone</keyword>
<accession>A0ABV2IYF9</accession>
<dbReference type="Proteomes" id="UP001549047">
    <property type="component" value="Unassembled WGS sequence"/>
</dbReference>
<name>A0ABV2IYF9_9HYPH</name>
<comment type="similarity">
    <text evidence="1">Belongs to the SdhE FAD assembly factor family.</text>
</comment>